<evidence type="ECO:0000313" key="2">
    <source>
        <dbReference type="EMBL" id="SMC12730.1"/>
    </source>
</evidence>
<accession>A0A1X7BT85</accession>
<dbReference type="InterPro" id="IPR005939">
    <property type="entry name" value="BLH_phosphatase-like"/>
</dbReference>
<dbReference type="EC" id="3.-.-.-" evidence="2"/>
<dbReference type="NCBIfam" id="TIGR01244">
    <property type="entry name" value="TIGR01244 family sulfur transferase"/>
    <property type="match status" value="1"/>
</dbReference>
<dbReference type="RefSeq" id="WP_085800680.1">
    <property type="nucleotide sequence ID" value="NZ_FWXB01000009.1"/>
</dbReference>
<evidence type="ECO:0000313" key="3">
    <source>
        <dbReference type="Proteomes" id="UP000193224"/>
    </source>
</evidence>
<dbReference type="CDD" id="cd14503">
    <property type="entry name" value="PTP-bact"/>
    <property type="match status" value="1"/>
</dbReference>
<dbReference type="AlphaFoldDB" id="A0A1X7BT85"/>
<sequence length="138" mass="14918">MDLRKITDDFTVSPQIEASDIPAIVAAGFRSILCNRPDGEEVTQCCFDDVSEAAANAGLEVRSVPITSGVVTPDDLKAFNAALDEMPRPVLAYCRSGTRCTMLWTIAQYGQVEPEEILTLTGQAGYDMSGILRQLSQS</sequence>
<keyword evidence="2" id="KW-0378">Hydrolase</keyword>
<dbReference type="InterPro" id="IPR029021">
    <property type="entry name" value="Prot-tyrosine_phosphatase-like"/>
</dbReference>
<keyword evidence="3" id="KW-1185">Reference proteome</keyword>
<dbReference type="EMBL" id="FWXB01000009">
    <property type="protein sequence ID" value="SMC12730.1"/>
    <property type="molecule type" value="Genomic_DNA"/>
</dbReference>
<name>A0A1X7BT85_9RHOB</name>
<dbReference type="Pfam" id="PF04273">
    <property type="entry name" value="BLH_phosphatase"/>
    <property type="match status" value="1"/>
</dbReference>
<evidence type="ECO:0000259" key="1">
    <source>
        <dbReference type="Pfam" id="PF04273"/>
    </source>
</evidence>
<gene>
    <name evidence="2" type="primary">blh</name>
    <name evidence="2" type="ORF">ROA7745_02560</name>
</gene>
<feature type="domain" description="Beta-lactamase hydrolase-like protein phosphatase-like" evidence="1">
    <location>
        <begin position="2"/>
        <end position="109"/>
    </location>
</feature>
<organism evidence="2 3">
    <name type="scientific">Roseovarius aestuarii</name>
    <dbReference type="NCBI Taxonomy" id="475083"/>
    <lineage>
        <taxon>Bacteria</taxon>
        <taxon>Pseudomonadati</taxon>
        <taxon>Pseudomonadota</taxon>
        <taxon>Alphaproteobacteria</taxon>
        <taxon>Rhodobacterales</taxon>
        <taxon>Roseobacteraceae</taxon>
        <taxon>Roseovarius</taxon>
    </lineage>
</organism>
<dbReference type="OrthoDB" id="9805710at2"/>
<dbReference type="Gene3D" id="3.90.190.10">
    <property type="entry name" value="Protein tyrosine phosphatase superfamily"/>
    <property type="match status" value="1"/>
</dbReference>
<reference evidence="2 3" key="1">
    <citation type="submission" date="2017-03" db="EMBL/GenBank/DDBJ databases">
        <authorList>
            <person name="Afonso C.L."/>
            <person name="Miller P.J."/>
            <person name="Scott M.A."/>
            <person name="Spackman E."/>
            <person name="Goraichik I."/>
            <person name="Dimitrov K.M."/>
            <person name="Suarez D.L."/>
            <person name="Swayne D.E."/>
        </authorList>
    </citation>
    <scope>NUCLEOTIDE SEQUENCE [LARGE SCALE GENOMIC DNA]</scope>
    <source>
        <strain evidence="2 3">CECT 7745</strain>
    </source>
</reference>
<dbReference type="SUPFAM" id="SSF52799">
    <property type="entry name" value="(Phosphotyrosine protein) phosphatases II"/>
    <property type="match status" value="1"/>
</dbReference>
<proteinExistence type="predicted"/>
<dbReference type="GO" id="GO:0016787">
    <property type="term" value="F:hydrolase activity"/>
    <property type="evidence" value="ECO:0007669"/>
    <property type="project" value="UniProtKB-KW"/>
</dbReference>
<dbReference type="Proteomes" id="UP000193224">
    <property type="component" value="Unassembled WGS sequence"/>
</dbReference>
<protein>
    <submittedName>
        <fullName evidence="2">Beta-lactamase hydrolase-like protein</fullName>
        <ecNumber evidence="2">3.-.-.-</ecNumber>
    </submittedName>
</protein>